<dbReference type="EMBL" id="ABWN01000037">
    <property type="protein sequence ID" value="EFF67604.1"/>
    <property type="molecule type" value="Genomic_DNA"/>
</dbReference>
<keyword evidence="3 14" id="KW-0963">Cytoplasm</keyword>
<dbReference type="SUPFAM" id="SSF46894">
    <property type="entry name" value="C-terminal effector domain of the bipartite response regulators"/>
    <property type="match status" value="1"/>
</dbReference>
<feature type="domain" description="Response regulatory" evidence="17">
    <location>
        <begin position="6"/>
        <end position="124"/>
    </location>
</feature>
<evidence type="ECO:0000256" key="7">
    <source>
        <dbReference type="ARBA" id="ARBA00022969"/>
    </source>
</evidence>
<keyword evidence="8 14" id="KW-0902">Two-component regulatory system</keyword>
<name>D4S247_9FIRM</name>
<evidence type="ECO:0000256" key="6">
    <source>
        <dbReference type="ARBA" id="ARBA00022837"/>
    </source>
</evidence>
<gene>
    <name evidence="18" type="ORF">BUTYVIB_02169</name>
</gene>
<keyword evidence="10 14" id="KW-0238">DNA-binding</keyword>
<evidence type="ECO:0000313" key="18">
    <source>
        <dbReference type="EMBL" id="EFF67604.1"/>
    </source>
</evidence>
<evidence type="ECO:0000313" key="19">
    <source>
        <dbReference type="Proteomes" id="UP000006238"/>
    </source>
</evidence>
<keyword evidence="9 14" id="KW-0805">Transcription regulation</keyword>
<dbReference type="AlphaFoldDB" id="D4S247"/>
<comment type="function">
    <text evidence="13 14">May play the central regulatory role in sporulation. It may be an element of the effector pathway responsible for the activation of sporulation genes in response to nutritional stress. Spo0A may act in concert with spo0H (a sigma factor) to control the expression of some genes that are critical to the sporulation process.</text>
</comment>
<keyword evidence="12 14" id="KW-0804">Transcription</keyword>
<dbReference type="GO" id="GO:0003677">
    <property type="term" value="F:DNA binding"/>
    <property type="evidence" value="ECO:0007669"/>
    <property type="project" value="UniProtKB-KW"/>
</dbReference>
<dbReference type="InterPro" id="IPR011006">
    <property type="entry name" value="CheY-like_superfamily"/>
</dbReference>
<dbReference type="PIRSF" id="PIRSF002937">
    <property type="entry name" value="Res_reg_Spo0A"/>
    <property type="match status" value="1"/>
</dbReference>
<evidence type="ECO:0000256" key="2">
    <source>
        <dbReference type="ARBA" id="ARBA00018672"/>
    </source>
</evidence>
<keyword evidence="6 14" id="KW-0106">Calcium</keyword>
<dbReference type="PANTHER" id="PTHR44591:SF3">
    <property type="entry name" value="RESPONSE REGULATORY DOMAIN-CONTAINING PROTEIN"/>
    <property type="match status" value="1"/>
</dbReference>
<dbReference type="eggNOG" id="COG0745">
    <property type="taxonomic scope" value="Bacteria"/>
</dbReference>
<keyword evidence="4 14" id="KW-0678">Repressor</keyword>
<dbReference type="InterPro" id="IPR001789">
    <property type="entry name" value="Sig_transdc_resp-reg_receiver"/>
</dbReference>
<evidence type="ECO:0000256" key="5">
    <source>
        <dbReference type="ARBA" id="ARBA00022553"/>
    </source>
</evidence>
<dbReference type="GeneID" id="98917711"/>
<dbReference type="PROSITE" id="PS50110">
    <property type="entry name" value="RESPONSE_REGULATORY"/>
    <property type="match status" value="1"/>
</dbReference>
<dbReference type="Gene3D" id="1.10.10.10">
    <property type="entry name" value="Winged helix-like DNA-binding domain superfamily/Winged helix DNA-binding domain"/>
    <property type="match status" value="1"/>
</dbReference>
<dbReference type="HOGENOM" id="CLU_072509_0_0_9"/>
<evidence type="ECO:0000259" key="17">
    <source>
        <dbReference type="PROSITE" id="PS50110"/>
    </source>
</evidence>
<evidence type="ECO:0000256" key="12">
    <source>
        <dbReference type="ARBA" id="ARBA00023163"/>
    </source>
</evidence>
<dbReference type="InterPro" id="IPR014879">
    <property type="entry name" value="Spo0A_C"/>
</dbReference>
<keyword evidence="14 15" id="KW-0479">Metal-binding</keyword>
<dbReference type="PANTHER" id="PTHR44591">
    <property type="entry name" value="STRESS RESPONSE REGULATOR PROTEIN 1"/>
    <property type="match status" value="1"/>
</dbReference>
<reference evidence="18 19" key="1">
    <citation type="submission" date="2010-02" db="EMBL/GenBank/DDBJ databases">
        <authorList>
            <person name="Weinstock G."/>
            <person name="Sodergren E."/>
            <person name="Clifton S."/>
            <person name="Fulton L."/>
            <person name="Fulton B."/>
            <person name="Courtney L."/>
            <person name="Fronick C."/>
            <person name="Harrison M."/>
            <person name="Strong C."/>
            <person name="Farmer C."/>
            <person name="Delahaunty K."/>
            <person name="Markovic C."/>
            <person name="Hall O."/>
            <person name="Minx P."/>
            <person name="Tomlinson C."/>
            <person name="Mitreva M."/>
            <person name="Nelson J."/>
            <person name="Hou S."/>
            <person name="Wollam A."/>
            <person name="Pepin K.H."/>
            <person name="Johnson M."/>
            <person name="Bhonagiri V."/>
            <person name="Zhang X."/>
            <person name="Suruliraj S."/>
            <person name="Warren W."/>
            <person name="Chinwalla A."/>
            <person name="Mardis E.R."/>
            <person name="Wilson R.K."/>
        </authorList>
    </citation>
    <scope>NUCLEOTIDE SEQUENCE [LARGE SCALE GENOMIC DNA]</scope>
    <source>
        <strain evidence="18 19">DSM 2876</strain>
    </source>
</reference>
<feature type="binding site" evidence="15">
    <location>
        <position position="12"/>
    </location>
    <ligand>
        <name>Ca(2+)</name>
        <dbReference type="ChEBI" id="CHEBI:29108"/>
    </ligand>
</feature>
<evidence type="ECO:0000256" key="4">
    <source>
        <dbReference type="ARBA" id="ARBA00022491"/>
    </source>
</evidence>
<dbReference type="GO" id="GO:0000160">
    <property type="term" value="P:phosphorelay signal transduction system"/>
    <property type="evidence" value="ECO:0007669"/>
    <property type="project" value="UniProtKB-UniRule"/>
</dbReference>
<evidence type="ECO:0000256" key="8">
    <source>
        <dbReference type="ARBA" id="ARBA00023012"/>
    </source>
</evidence>
<evidence type="ECO:0000256" key="16">
    <source>
        <dbReference type="PROSITE-ProRule" id="PRU00169"/>
    </source>
</evidence>
<organism evidence="18 19">
    <name type="scientific">Eshraghiella crossota DSM 2876</name>
    <dbReference type="NCBI Taxonomy" id="511680"/>
    <lineage>
        <taxon>Bacteria</taxon>
        <taxon>Bacillati</taxon>
        <taxon>Bacillota</taxon>
        <taxon>Clostridia</taxon>
        <taxon>Lachnospirales</taxon>
        <taxon>Lachnospiraceae</taxon>
        <taxon>Eshraghiella</taxon>
    </lineage>
</organism>
<dbReference type="GO" id="GO:0005509">
    <property type="term" value="F:calcium ion binding"/>
    <property type="evidence" value="ECO:0007669"/>
    <property type="project" value="UniProtKB-UniRule"/>
</dbReference>
<feature type="modified residue" description="4-aspartylphosphate" evidence="16">
    <location>
        <position position="57"/>
    </location>
</feature>
<evidence type="ECO:0000256" key="13">
    <source>
        <dbReference type="ARBA" id="ARBA00024867"/>
    </source>
</evidence>
<evidence type="ECO:0000256" key="3">
    <source>
        <dbReference type="ARBA" id="ARBA00022490"/>
    </source>
</evidence>
<dbReference type="NCBIfam" id="TIGR02875">
    <property type="entry name" value="spore_0_A"/>
    <property type="match status" value="1"/>
</dbReference>
<dbReference type="InterPro" id="IPR050595">
    <property type="entry name" value="Bact_response_regulator"/>
</dbReference>
<evidence type="ECO:0000256" key="9">
    <source>
        <dbReference type="ARBA" id="ARBA00023015"/>
    </source>
</evidence>
<dbReference type="GO" id="GO:0030435">
    <property type="term" value="P:sporulation resulting in formation of a cellular spore"/>
    <property type="evidence" value="ECO:0007669"/>
    <property type="project" value="UniProtKB-UniRule"/>
</dbReference>
<dbReference type="SMART" id="SM00448">
    <property type="entry name" value="REC"/>
    <property type="match status" value="1"/>
</dbReference>
<dbReference type="InterPro" id="IPR016032">
    <property type="entry name" value="Sig_transdc_resp-reg_C-effctor"/>
</dbReference>
<keyword evidence="5 16" id="KW-0597">Phosphoprotein</keyword>
<dbReference type="GO" id="GO:0042173">
    <property type="term" value="P:regulation of sporulation resulting in formation of a cellular spore"/>
    <property type="evidence" value="ECO:0007669"/>
    <property type="project" value="InterPro"/>
</dbReference>
<protein>
    <recommendedName>
        <fullName evidence="2 14">Stage 0 sporulation protein A homolog</fullName>
    </recommendedName>
</protein>
<keyword evidence="19" id="KW-1185">Reference proteome</keyword>
<dbReference type="Proteomes" id="UP000006238">
    <property type="component" value="Unassembled WGS sequence"/>
</dbReference>
<comment type="subcellular location">
    <subcellularLocation>
        <location evidence="1 14">Cytoplasm</location>
    </subcellularLocation>
</comment>
<feature type="binding site" evidence="15">
    <location>
        <position position="11"/>
    </location>
    <ligand>
        <name>Ca(2+)</name>
        <dbReference type="ChEBI" id="CHEBI:29108"/>
    </ligand>
</feature>
<comment type="cofactor">
    <cofactor evidence="14 15">
        <name>Ca(2+)</name>
        <dbReference type="ChEBI" id="CHEBI:29108"/>
    </cofactor>
    <text evidence="14 15">Binds 1 Ca(2+) ion per subunit.</text>
</comment>
<evidence type="ECO:0000256" key="1">
    <source>
        <dbReference type="ARBA" id="ARBA00004496"/>
    </source>
</evidence>
<sequence length="260" mass="29333">MKKNIRIIVADDNSLVREMLVDGIADQKDFEILATASNGRETIELIKEHEPDVVLLDLVMPIVDGLGVMEAVREDNNGKVPYFIIVSAAGKEDIVTQALDSGASYFFMKPFDEGALIRRIRQLCDSEPKKSIAESSYMQNDTSYSVENETSSLIRKLGMPAKMIGYKYAIDAIIITLEEPDAIVSITKDIYPKIGERYGTSPTNVERNIRYGIETAWSKRDSIMKTREGKEIFGSCTKRPTNSEFINSCSEWLKFHKSRR</sequence>
<evidence type="ECO:0000256" key="10">
    <source>
        <dbReference type="ARBA" id="ARBA00023125"/>
    </source>
</evidence>
<dbReference type="Pfam" id="PF08769">
    <property type="entry name" value="Spo0A_C"/>
    <property type="match status" value="1"/>
</dbReference>
<keyword evidence="11 14" id="KW-0010">Activator</keyword>
<dbReference type="GO" id="GO:0051606">
    <property type="term" value="P:detection of stimulus"/>
    <property type="evidence" value="ECO:0007669"/>
    <property type="project" value="UniProtKB-UniRule"/>
</dbReference>
<dbReference type="SUPFAM" id="SSF52172">
    <property type="entry name" value="CheY-like"/>
    <property type="match status" value="1"/>
</dbReference>
<evidence type="ECO:0000256" key="11">
    <source>
        <dbReference type="ARBA" id="ARBA00023159"/>
    </source>
</evidence>
<evidence type="ECO:0000256" key="14">
    <source>
        <dbReference type="PIRNR" id="PIRNR002937"/>
    </source>
</evidence>
<feature type="binding site" evidence="15">
    <location>
        <position position="57"/>
    </location>
    <ligand>
        <name>Ca(2+)</name>
        <dbReference type="ChEBI" id="CHEBI:29108"/>
    </ligand>
</feature>
<dbReference type="RefSeq" id="WP_005604192.1">
    <property type="nucleotide sequence ID" value="NZ_GG663524.1"/>
</dbReference>
<dbReference type="GO" id="GO:0005737">
    <property type="term" value="C:cytoplasm"/>
    <property type="evidence" value="ECO:0007669"/>
    <property type="project" value="UniProtKB-SubCell"/>
</dbReference>
<keyword evidence="7 14" id="KW-0749">Sporulation</keyword>
<dbReference type="InterPro" id="IPR036388">
    <property type="entry name" value="WH-like_DNA-bd_sf"/>
</dbReference>
<dbReference type="Gene3D" id="3.40.50.2300">
    <property type="match status" value="1"/>
</dbReference>
<proteinExistence type="predicted"/>
<dbReference type="GO" id="GO:0003700">
    <property type="term" value="F:DNA-binding transcription factor activity"/>
    <property type="evidence" value="ECO:0007669"/>
    <property type="project" value="InterPro"/>
</dbReference>
<dbReference type="Pfam" id="PF00072">
    <property type="entry name" value="Response_reg"/>
    <property type="match status" value="1"/>
</dbReference>
<comment type="caution">
    <text evidence="18">The sequence shown here is derived from an EMBL/GenBank/DDBJ whole genome shotgun (WGS) entry which is preliminary data.</text>
</comment>
<evidence type="ECO:0000256" key="15">
    <source>
        <dbReference type="PIRSR" id="PIRSR002937-1"/>
    </source>
</evidence>
<dbReference type="InterPro" id="IPR012052">
    <property type="entry name" value="Spore_0_A"/>
</dbReference>
<dbReference type="STRING" id="45851.BHV86_04520"/>
<accession>D4S247</accession>